<keyword evidence="7 8" id="KW-0067">ATP-binding</keyword>
<gene>
    <name evidence="8 10" type="primary">proB</name>
    <name evidence="10" type="ORF">GS597_08860</name>
</gene>
<keyword evidence="5 8" id="KW-0547">Nucleotide-binding</keyword>
<dbReference type="HAMAP" id="MF_00456">
    <property type="entry name" value="ProB"/>
    <property type="match status" value="1"/>
</dbReference>
<dbReference type="InterPro" id="IPR019797">
    <property type="entry name" value="Glutamate_5-kinase_CS"/>
</dbReference>
<accession>A0A8K1ZZ41</accession>
<evidence type="ECO:0000256" key="4">
    <source>
        <dbReference type="ARBA" id="ARBA00022679"/>
    </source>
</evidence>
<evidence type="ECO:0000256" key="3">
    <source>
        <dbReference type="ARBA" id="ARBA00022650"/>
    </source>
</evidence>
<feature type="binding site" evidence="8">
    <location>
        <begin position="167"/>
        <end position="168"/>
    </location>
    <ligand>
        <name>ATP</name>
        <dbReference type="ChEBI" id="CHEBI:30616"/>
    </ligand>
</feature>
<proteinExistence type="inferred from homology"/>
<comment type="subcellular location">
    <subcellularLocation>
        <location evidence="8">Cytoplasm</location>
    </subcellularLocation>
</comment>
<dbReference type="InterPro" id="IPR001048">
    <property type="entry name" value="Asp/Glu/Uridylate_kinase"/>
</dbReference>
<dbReference type="EMBL" id="WVIC01000014">
    <property type="protein sequence ID" value="NCJ06611.1"/>
    <property type="molecule type" value="Genomic_DNA"/>
</dbReference>
<feature type="binding site" evidence="8">
    <location>
        <begin position="211"/>
        <end position="217"/>
    </location>
    <ligand>
        <name>ATP</name>
        <dbReference type="ChEBI" id="CHEBI:30616"/>
    </ligand>
</feature>
<dbReference type="UniPathway" id="UPA00098">
    <property type="reaction ID" value="UER00359"/>
</dbReference>
<comment type="catalytic activity">
    <reaction evidence="8">
        <text>L-glutamate + ATP = L-glutamyl 5-phosphate + ADP</text>
        <dbReference type="Rhea" id="RHEA:14877"/>
        <dbReference type="ChEBI" id="CHEBI:29985"/>
        <dbReference type="ChEBI" id="CHEBI:30616"/>
        <dbReference type="ChEBI" id="CHEBI:58274"/>
        <dbReference type="ChEBI" id="CHEBI:456216"/>
        <dbReference type="EC" id="2.7.2.11"/>
    </reaction>
</comment>
<evidence type="ECO:0000256" key="1">
    <source>
        <dbReference type="ARBA" id="ARBA00022490"/>
    </source>
</evidence>
<dbReference type="RefSeq" id="WP_161825080.1">
    <property type="nucleotide sequence ID" value="NZ_WVIC01000014.1"/>
</dbReference>
<keyword evidence="3 8" id="KW-0641">Proline biosynthesis</keyword>
<organism evidence="10 11">
    <name type="scientific">Petrachloros mirabilis ULC683</name>
    <dbReference type="NCBI Taxonomy" id="2781853"/>
    <lineage>
        <taxon>Bacteria</taxon>
        <taxon>Bacillati</taxon>
        <taxon>Cyanobacteriota</taxon>
        <taxon>Cyanophyceae</taxon>
        <taxon>Synechococcales</taxon>
        <taxon>Petrachlorosaceae</taxon>
        <taxon>Petrachloros</taxon>
        <taxon>Petrachloros mirabilis</taxon>
    </lineage>
</organism>
<dbReference type="SUPFAM" id="SSF88697">
    <property type="entry name" value="PUA domain-like"/>
    <property type="match status" value="1"/>
</dbReference>
<dbReference type="GO" id="GO:0004349">
    <property type="term" value="F:glutamate 5-kinase activity"/>
    <property type="evidence" value="ECO:0007669"/>
    <property type="project" value="UniProtKB-UniRule"/>
</dbReference>
<feature type="binding site" evidence="8">
    <location>
        <position position="147"/>
    </location>
    <ligand>
        <name>substrate</name>
    </ligand>
</feature>
<dbReference type="InterPro" id="IPR041739">
    <property type="entry name" value="G5K_ProB"/>
</dbReference>
<dbReference type="EC" id="2.7.2.11" evidence="8"/>
<evidence type="ECO:0000256" key="5">
    <source>
        <dbReference type="ARBA" id="ARBA00022741"/>
    </source>
</evidence>
<comment type="pathway">
    <text evidence="8">Amino-acid biosynthesis; L-proline biosynthesis; L-glutamate 5-semialdehyde from L-glutamate: step 1/2.</text>
</comment>
<dbReference type="CDD" id="cd21157">
    <property type="entry name" value="PUA_G5K"/>
    <property type="match status" value="1"/>
</dbReference>
<dbReference type="SMART" id="SM00359">
    <property type="entry name" value="PUA"/>
    <property type="match status" value="1"/>
</dbReference>
<comment type="similarity">
    <text evidence="8">Belongs to the glutamate 5-kinase family.</text>
</comment>
<keyword evidence="11" id="KW-1185">Reference proteome</keyword>
<name>A0A8K1ZZ41_9CYAN</name>
<sequence>MQTLVVKIGTSSLTNPETGHLALATVAALVEVLCQLRHQGHQVVLVSSGAVGIGCTRLGLEQRPRHMALKQAVAAVGQGRLMRIYDDFFTSLQQPIAQVLLTRSDLSDRSRYINASNTFQELFKLGVIPIVNENDTVSVDELKFGDNDTLSALVASLVDADWLFLLTDVDGLYSADPRTQPDAQPIAVVERIDQLEDLQVQAGGQGSRWGTGGMATKIGAAAIATNVGIRTVITQGKTPANLAKILGGADVGTRFEPHPQPITARKRWIAHALTPAGRLLLDAGAIQAITEAGKSLLAAGILAVEGDFHSQEAVQICDRSGQEVARGLVNYSSAELQQIQGCRSEEIPGILGYAGAETVIHRDNLVLSS</sequence>
<protein>
    <recommendedName>
        <fullName evidence="8">Glutamate 5-kinase</fullName>
        <ecNumber evidence="8">2.7.2.11</ecNumber>
    </recommendedName>
    <alternativeName>
        <fullName evidence="8">Gamma-glutamyl kinase</fullName>
        <shortName evidence="8">GK</shortName>
    </alternativeName>
</protein>
<dbReference type="InterPro" id="IPR036974">
    <property type="entry name" value="PUA_sf"/>
</dbReference>
<feature type="binding site" evidence="8">
    <location>
        <position position="48"/>
    </location>
    <ligand>
        <name>substrate</name>
    </ligand>
</feature>
<dbReference type="PRINTS" id="PR00474">
    <property type="entry name" value="GLU5KINASE"/>
</dbReference>
<dbReference type="AlphaFoldDB" id="A0A8K1ZZ41"/>
<dbReference type="CDD" id="cd04242">
    <property type="entry name" value="AAK_G5K_ProB"/>
    <property type="match status" value="1"/>
</dbReference>
<dbReference type="SUPFAM" id="SSF53633">
    <property type="entry name" value="Carbamate kinase-like"/>
    <property type="match status" value="1"/>
</dbReference>
<dbReference type="FunFam" id="2.30.130.10:FF:000007">
    <property type="entry name" value="Glutamate 5-kinase"/>
    <property type="match status" value="1"/>
</dbReference>
<dbReference type="Gene3D" id="3.40.1160.10">
    <property type="entry name" value="Acetylglutamate kinase-like"/>
    <property type="match status" value="2"/>
</dbReference>
<evidence type="ECO:0000259" key="9">
    <source>
        <dbReference type="SMART" id="SM00359"/>
    </source>
</evidence>
<dbReference type="InterPro" id="IPR005715">
    <property type="entry name" value="Glu_5kinase/COase_Synthase"/>
</dbReference>
<dbReference type="NCBIfam" id="TIGR01027">
    <property type="entry name" value="proB"/>
    <property type="match status" value="1"/>
</dbReference>
<dbReference type="GO" id="GO:0005829">
    <property type="term" value="C:cytosol"/>
    <property type="evidence" value="ECO:0007669"/>
    <property type="project" value="TreeGrafter"/>
</dbReference>
<dbReference type="PANTHER" id="PTHR43654">
    <property type="entry name" value="GLUTAMATE 5-KINASE"/>
    <property type="match status" value="1"/>
</dbReference>
<reference evidence="10" key="1">
    <citation type="submission" date="2019-12" db="EMBL/GenBank/DDBJ databases">
        <title>High-Quality draft genome sequences of three cyanobacteria isolated from the limestone walls of the Old Cathedral of Coimbra.</title>
        <authorList>
            <person name="Tiago I."/>
            <person name="Soares F."/>
            <person name="Portugal A."/>
        </authorList>
    </citation>
    <scope>NUCLEOTIDE SEQUENCE [LARGE SCALE GENOMIC DNA]</scope>
    <source>
        <strain evidence="10">C</strain>
    </source>
</reference>
<dbReference type="PANTHER" id="PTHR43654:SF3">
    <property type="entry name" value="GLUTAMATE 5-KINASE"/>
    <property type="match status" value="1"/>
</dbReference>
<dbReference type="Pfam" id="PF01472">
    <property type="entry name" value="PUA"/>
    <property type="match status" value="1"/>
</dbReference>
<keyword evidence="6 8" id="KW-0418">Kinase</keyword>
<evidence type="ECO:0000313" key="10">
    <source>
        <dbReference type="EMBL" id="NCJ06611.1"/>
    </source>
</evidence>
<dbReference type="InterPro" id="IPR011529">
    <property type="entry name" value="Glu_5kinase"/>
</dbReference>
<dbReference type="FunFam" id="3.40.1160.10:FF:000018">
    <property type="entry name" value="Glutamate 5-kinase"/>
    <property type="match status" value="1"/>
</dbReference>
<dbReference type="PIRSF" id="PIRSF000729">
    <property type="entry name" value="GK"/>
    <property type="match status" value="1"/>
</dbReference>
<dbReference type="GO" id="GO:0005524">
    <property type="term" value="F:ATP binding"/>
    <property type="evidence" value="ECO:0007669"/>
    <property type="project" value="UniProtKB-KW"/>
</dbReference>
<dbReference type="InterPro" id="IPR036393">
    <property type="entry name" value="AceGlu_kinase-like_sf"/>
</dbReference>
<keyword evidence="1 8" id="KW-0963">Cytoplasm</keyword>
<evidence type="ECO:0000256" key="2">
    <source>
        <dbReference type="ARBA" id="ARBA00022605"/>
    </source>
</evidence>
<dbReference type="GO" id="GO:0003723">
    <property type="term" value="F:RNA binding"/>
    <property type="evidence" value="ECO:0007669"/>
    <property type="project" value="InterPro"/>
</dbReference>
<evidence type="ECO:0000256" key="6">
    <source>
        <dbReference type="ARBA" id="ARBA00022777"/>
    </source>
</evidence>
<comment type="function">
    <text evidence="8">Catalyzes the transfer of a phosphate group to glutamate to form L-glutamate 5-phosphate.</text>
</comment>
<dbReference type="PROSITE" id="PS00902">
    <property type="entry name" value="GLUTAMATE_5_KINASE"/>
    <property type="match status" value="1"/>
</dbReference>
<dbReference type="InterPro" id="IPR015947">
    <property type="entry name" value="PUA-like_sf"/>
</dbReference>
<evidence type="ECO:0000256" key="8">
    <source>
        <dbReference type="HAMAP-Rule" id="MF_00456"/>
    </source>
</evidence>
<feature type="domain" description="PUA" evidence="9">
    <location>
        <begin position="277"/>
        <end position="360"/>
    </location>
</feature>
<dbReference type="GO" id="GO:0055129">
    <property type="term" value="P:L-proline biosynthetic process"/>
    <property type="evidence" value="ECO:0007669"/>
    <property type="project" value="UniProtKB-UniRule"/>
</dbReference>
<keyword evidence="4 8" id="KW-0808">Transferase</keyword>
<comment type="caution">
    <text evidence="10">The sequence shown here is derived from an EMBL/GenBank/DDBJ whole genome shotgun (WGS) entry which is preliminary data.</text>
</comment>
<evidence type="ECO:0000256" key="7">
    <source>
        <dbReference type="ARBA" id="ARBA00022840"/>
    </source>
</evidence>
<dbReference type="InterPro" id="IPR001057">
    <property type="entry name" value="Glu/AcGlu_kinase"/>
</dbReference>
<dbReference type="Proteomes" id="UP000607397">
    <property type="component" value="Unassembled WGS sequence"/>
</dbReference>
<feature type="binding site" evidence="8">
    <location>
        <position position="7"/>
    </location>
    <ligand>
        <name>ATP</name>
        <dbReference type="ChEBI" id="CHEBI:30616"/>
    </ligand>
</feature>
<dbReference type="InterPro" id="IPR002478">
    <property type="entry name" value="PUA"/>
</dbReference>
<dbReference type="Gene3D" id="2.30.130.10">
    <property type="entry name" value="PUA domain"/>
    <property type="match status" value="1"/>
</dbReference>
<dbReference type="Pfam" id="PF00696">
    <property type="entry name" value="AA_kinase"/>
    <property type="match status" value="1"/>
</dbReference>
<feature type="binding site" evidence="8">
    <location>
        <position position="135"/>
    </location>
    <ligand>
        <name>substrate</name>
    </ligand>
</feature>
<keyword evidence="2 8" id="KW-0028">Amino-acid biosynthesis</keyword>
<evidence type="ECO:0000313" key="11">
    <source>
        <dbReference type="Proteomes" id="UP000607397"/>
    </source>
</evidence>
<dbReference type="PROSITE" id="PS50890">
    <property type="entry name" value="PUA"/>
    <property type="match status" value="1"/>
</dbReference>